<dbReference type="Gene3D" id="3.30.420.10">
    <property type="entry name" value="Ribonuclease H-like superfamily/Ribonuclease H"/>
    <property type="match status" value="1"/>
</dbReference>
<feature type="compositionally biased region" description="Polar residues" evidence="1">
    <location>
        <begin position="1"/>
        <end position="20"/>
    </location>
</feature>
<dbReference type="SUPFAM" id="SSF53098">
    <property type="entry name" value="Ribonuclease H-like"/>
    <property type="match status" value="1"/>
</dbReference>
<comment type="caution">
    <text evidence="3">The sequence shown here is derived from an EMBL/GenBank/DDBJ whole genome shotgun (WGS) entry which is preliminary data.</text>
</comment>
<dbReference type="InterPro" id="IPR036397">
    <property type="entry name" value="RNaseH_sf"/>
</dbReference>
<gene>
    <name evidence="3" type="primary">gag-pol</name>
    <name evidence="3" type="ORF">CR513_03031</name>
</gene>
<evidence type="ECO:0000313" key="3">
    <source>
        <dbReference type="EMBL" id="RDY12200.1"/>
    </source>
</evidence>
<dbReference type="Proteomes" id="UP000257109">
    <property type="component" value="Unassembled WGS sequence"/>
</dbReference>
<reference evidence="3" key="1">
    <citation type="submission" date="2018-05" db="EMBL/GenBank/DDBJ databases">
        <title>Draft genome of Mucuna pruriens seed.</title>
        <authorList>
            <person name="Nnadi N.E."/>
            <person name="Vos R."/>
            <person name="Hasami M.H."/>
            <person name="Devisetty U.K."/>
            <person name="Aguiy J.C."/>
        </authorList>
    </citation>
    <scope>NUCLEOTIDE SEQUENCE [LARGE SCALE GENOMIC DNA]</scope>
    <source>
        <strain evidence="3">JCA_2017</strain>
    </source>
</reference>
<protein>
    <submittedName>
        <fullName evidence="3">Gag-pol</fullName>
    </submittedName>
</protein>
<name>A0A371IB15_MUCPR</name>
<dbReference type="OrthoDB" id="5988675at2759"/>
<feature type="domain" description="Integrase catalytic" evidence="2">
    <location>
        <begin position="90"/>
        <end position="171"/>
    </location>
</feature>
<dbReference type="InterPro" id="IPR001584">
    <property type="entry name" value="Integrase_cat-core"/>
</dbReference>
<evidence type="ECO:0000313" key="4">
    <source>
        <dbReference type="Proteomes" id="UP000257109"/>
    </source>
</evidence>
<feature type="non-terminal residue" evidence="3">
    <location>
        <position position="270"/>
    </location>
</feature>
<keyword evidence="4" id="KW-1185">Reference proteome</keyword>
<feature type="non-terminal residue" evidence="3">
    <location>
        <position position="1"/>
    </location>
</feature>
<dbReference type="InterPro" id="IPR012337">
    <property type="entry name" value="RNaseH-like_sf"/>
</dbReference>
<dbReference type="PROSITE" id="PS50994">
    <property type="entry name" value="INTEGRASE"/>
    <property type="match status" value="1"/>
</dbReference>
<dbReference type="GO" id="GO:0003676">
    <property type="term" value="F:nucleic acid binding"/>
    <property type="evidence" value="ECO:0007669"/>
    <property type="project" value="InterPro"/>
</dbReference>
<organism evidence="3 4">
    <name type="scientific">Mucuna pruriens</name>
    <name type="common">Velvet bean</name>
    <name type="synonym">Dolichos pruriens</name>
    <dbReference type="NCBI Taxonomy" id="157652"/>
    <lineage>
        <taxon>Eukaryota</taxon>
        <taxon>Viridiplantae</taxon>
        <taxon>Streptophyta</taxon>
        <taxon>Embryophyta</taxon>
        <taxon>Tracheophyta</taxon>
        <taxon>Spermatophyta</taxon>
        <taxon>Magnoliopsida</taxon>
        <taxon>eudicotyledons</taxon>
        <taxon>Gunneridae</taxon>
        <taxon>Pentapetalae</taxon>
        <taxon>rosids</taxon>
        <taxon>fabids</taxon>
        <taxon>Fabales</taxon>
        <taxon>Fabaceae</taxon>
        <taxon>Papilionoideae</taxon>
        <taxon>50 kb inversion clade</taxon>
        <taxon>NPAAA clade</taxon>
        <taxon>indigoferoid/millettioid clade</taxon>
        <taxon>Phaseoleae</taxon>
        <taxon>Mucuna</taxon>
    </lineage>
</organism>
<sequence length="270" mass="30909">HQATSSSVEFSAESRASTVNNRKHSKLDQDLGSWKPSEVIARYSRRTLLDGNLNVWPPLVHHCRSFIGESKTESVQLRCVCLSRPTTTKNPLITSLLQKYGVAHRIAIAYHPQTNGQVEVFNREIKQTLQKMTNSNRMDWSRLLEDALWAYRTAYRTPLGMSPYWIVFGKTCYLSVELEHKAYWAVKQCNMAYDQAGEQRKFQLQELDELCLEAYENAMICKQKLKDEHTNNTFQVNGHQIKPFHEGPAPTINDMEIISLVEPAPPDGIA</sequence>
<evidence type="ECO:0000256" key="1">
    <source>
        <dbReference type="SAM" id="MobiDB-lite"/>
    </source>
</evidence>
<dbReference type="PANTHER" id="PTHR48475">
    <property type="entry name" value="RIBONUCLEASE H"/>
    <property type="match status" value="1"/>
</dbReference>
<proteinExistence type="predicted"/>
<accession>A0A371IB15</accession>
<dbReference type="GO" id="GO:0015074">
    <property type="term" value="P:DNA integration"/>
    <property type="evidence" value="ECO:0007669"/>
    <property type="project" value="InterPro"/>
</dbReference>
<dbReference type="AlphaFoldDB" id="A0A371IB15"/>
<dbReference type="PANTHER" id="PTHR48475:SF1">
    <property type="entry name" value="RNASE H TYPE-1 DOMAIN-CONTAINING PROTEIN"/>
    <property type="match status" value="1"/>
</dbReference>
<dbReference type="EMBL" id="QJKJ01000512">
    <property type="protein sequence ID" value="RDY12200.1"/>
    <property type="molecule type" value="Genomic_DNA"/>
</dbReference>
<feature type="region of interest" description="Disordered" evidence="1">
    <location>
        <begin position="1"/>
        <end position="28"/>
    </location>
</feature>
<evidence type="ECO:0000259" key="2">
    <source>
        <dbReference type="PROSITE" id="PS50994"/>
    </source>
</evidence>